<dbReference type="EMBL" id="AMCI01001533">
    <property type="protein sequence ID" value="EJX05249.1"/>
    <property type="molecule type" value="Genomic_DNA"/>
</dbReference>
<protein>
    <submittedName>
        <fullName evidence="2">Uncharacterized protein</fullName>
    </submittedName>
</protein>
<evidence type="ECO:0000313" key="2">
    <source>
        <dbReference type="EMBL" id="EJX05249.1"/>
    </source>
</evidence>
<comment type="caution">
    <text evidence="2">The sequence shown here is derived from an EMBL/GenBank/DDBJ whole genome shotgun (WGS) entry which is preliminary data.</text>
</comment>
<organism evidence="2">
    <name type="scientific">gut metagenome</name>
    <dbReference type="NCBI Taxonomy" id="749906"/>
    <lineage>
        <taxon>unclassified sequences</taxon>
        <taxon>metagenomes</taxon>
        <taxon>organismal metagenomes</taxon>
    </lineage>
</organism>
<accession>J9GEC1</accession>
<keyword evidence="1" id="KW-0812">Transmembrane</keyword>
<proteinExistence type="predicted"/>
<dbReference type="AlphaFoldDB" id="J9GEC1"/>
<name>J9GEC1_9ZZZZ</name>
<evidence type="ECO:0000256" key="1">
    <source>
        <dbReference type="SAM" id="Phobius"/>
    </source>
</evidence>
<gene>
    <name evidence="2" type="ORF">EVA_06644</name>
</gene>
<keyword evidence="1" id="KW-0472">Membrane</keyword>
<keyword evidence="1" id="KW-1133">Transmembrane helix</keyword>
<reference evidence="2" key="1">
    <citation type="journal article" date="2012" name="PLoS ONE">
        <title>Gene sets for utilization of primary and secondary nutrition supplies in the distal gut of endangered iberian lynx.</title>
        <authorList>
            <person name="Alcaide M."/>
            <person name="Messina E."/>
            <person name="Richter M."/>
            <person name="Bargiela R."/>
            <person name="Peplies J."/>
            <person name="Huws S.A."/>
            <person name="Newbold C.J."/>
            <person name="Golyshin P.N."/>
            <person name="Simon M.A."/>
            <person name="Lopez G."/>
            <person name="Yakimov M.M."/>
            <person name="Ferrer M."/>
        </authorList>
    </citation>
    <scope>NUCLEOTIDE SEQUENCE</scope>
</reference>
<sequence>MSSPIISGDQLLCLNSTHPDSLGCLHSSLTSISKFSIAILLSPTFDFLLYHRDGLTFVAVCQVTFCMGFSYQFVYFQHRFFAYYRYWYLKK</sequence>
<feature type="transmembrane region" description="Helical" evidence="1">
    <location>
        <begin position="55"/>
        <end position="76"/>
    </location>
</feature>